<keyword evidence="3 9" id="KW-1003">Cell membrane</keyword>
<keyword evidence="6 9" id="KW-1133">Transmembrane helix</keyword>
<dbReference type="GO" id="GO:0009306">
    <property type="term" value="P:protein secretion"/>
    <property type="evidence" value="ECO:0007669"/>
    <property type="project" value="UniProtKB-UniRule"/>
</dbReference>
<protein>
    <recommendedName>
        <fullName evidence="9">Protein translocase subunit SecE</fullName>
    </recommendedName>
</protein>
<dbReference type="EMBL" id="LCBL01000004">
    <property type="protein sequence ID" value="KKS08897.1"/>
    <property type="molecule type" value="Genomic_DNA"/>
</dbReference>
<comment type="function">
    <text evidence="9">Essential subunit of the Sec protein translocation channel SecYEG. Clamps together the 2 halves of SecY. May contact the channel plug during translocation.</text>
</comment>
<keyword evidence="7 9" id="KW-0811">Translocation</keyword>
<keyword evidence="8 9" id="KW-0472">Membrane</keyword>
<proteinExistence type="inferred from homology"/>
<comment type="similarity">
    <text evidence="9">Belongs to the SecE/SEC61-gamma family.</text>
</comment>
<comment type="subunit">
    <text evidence="9">Component of the Sec protein translocase complex. Heterotrimer consisting of SecY, SecE and SecG subunits. The heterotrimers can form oligomers, although 1 heterotrimer is thought to be able to translocate proteins. Interacts with the ribosome. Interacts with SecDF, and other proteins may be involved. Interacts with SecA.</text>
</comment>
<comment type="caution">
    <text evidence="10">The sequence shown here is derived from an EMBL/GenBank/DDBJ whole genome shotgun (WGS) entry which is preliminary data.</text>
</comment>
<evidence type="ECO:0000256" key="2">
    <source>
        <dbReference type="ARBA" id="ARBA00022448"/>
    </source>
</evidence>
<keyword evidence="4 9" id="KW-0812">Transmembrane</keyword>
<sequence length="77" mass="8637">MEFLVLILKLIAKPFRKVFKFLGEVKTEFSKVVWPSRKEAVSATIVIILFSLVVGSYLGALDYGLSKGLSFILTKLK</sequence>
<dbReference type="PANTHER" id="PTHR33910">
    <property type="entry name" value="PROTEIN TRANSLOCASE SUBUNIT SECE"/>
    <property type="match status" value="1"/>
</dbReference>
<keyword evidence="5 9" id="KW-0653">Protein transport</keyword>
<evidence type="ECO:0000256" key="1">
    <source>
        <dbReference type="ARBA" id="ARBA00004370"/>
    </source>
</evidence>
<evidence type="ECO:0000313" key="10">
    <source>
        <dbReference type="EMBL" id="KKS08897.1"/>
    </source>
</evidence>
<dbReference type="GO" id="GO:0005886">
    <property type="term" value="C:plasma membrane"/>
    <property type="evidence" value="ECO:0007669"/>
    <property type="project" value="UniProtKB-SubCell"/>
</dbReference>
<evidence type="ECO:0000256" key="7">
    <source>
        <dbReference type="ARBA" id="ARBA00023010"/>
    </source>
</evidence>
<keyword evidence="2 9" id="KW-0813">Transport</keyword>
<dbReference type="HAMAP" id="MF_00422">
    <property type="entry name" value="SecE"/>
    <property type="match status" value="1"/>
</dbReference>
<dbReference type="InterPro" id="IPR038379">
    <property type="entry name" value="SecE_sf"/>
</dbReference>
<dbReference type="PROSITE" id="PS01067">
    <property type="entry name" value="SECE_SEC61G"/>
    <property type="match status" value="1"/>
</dbReference>
<dbReference type="NCBIfam" id="TIGR00964">
    <property type="entry name" value="secE_bact"/>
    <property type="match status" value="1"/>
</dbReference>
<evidence type="ECO:0000256" key="3">
    <source>
        <dbReference type="ARBA" id="ARBA00022475"/>
    </source>
</evidence>
<evidence type="ECO:0000256" key="6">
    <source>
        <dbReference type="ARBA" id="ARBA00022989"/>
    </source>
</evidence>
<evidence type="ECO:0000256" key="5">
    <source>
        <dbReference type="ARBA" id="ARBA00022927"/>
    </source>
</evidence>
<evidence type="ECO:0000256" key="9">
    <source>
        <dbReference type="HAMAP-Rule" id="MF_00422"/>
    </source>
</evidence>
<dbReference type="GO" id="GO:0043952">
    <property type="term" value="P:protein transport by the Sec complex"/>
    <property type="evidence" value="ECO:0007669"/>
    <property type="project" value="UniProtKB-UniRule"/>
</dbReference>
<evidence type="ECO:0000313" key="11">
    <source>
        <dbReference type="Proteomes" id="UP000033869"/>
    </source>
</evidence>
<organism evidence="10 11">
    <name type="scientific">candidate division CPR2 bacterium GW2011_GWC1_41_48</name>
    <dbReference type="NCBI Taxonomy" id="1618344"/>
    <lineage>
        <taxon>Bacteria</taxon>
        <taxon>Bacteria division CPR2</taxon>
    </lineage>
</organism>
<accession>A0A0G0WA20</accession>
<evidence type="ECO:0000256" key="8">
    <source>
        <dbReference type="ARBA" id="ARBA00023136"/>
    </source>
</evidence>
<dbReference type="GO" id="GO:0006605">
    <property type="term" value="P:protein targeting"/>
    <property type="evidence" value="ECO:0007669"/>
    <property type="project" value="UniProtKB-UniRule"/>
</dbReference>
<name>A0A0G0WA20_UNCC2</name>
<comment type="subcellular location">
    <subcellularLocation>
        <location evidence="9">Cell membrane</location>
        <topology evidence="9">Single-pass membrane protein</topology>
    </subcellularLocation>
    <subcellularLocation>
        <location evidence="1">Membrane</location>
    </subcellularLocation>
</comment>
<gene>
    <name evidence="9" type="primary">secE</name>
    <name evidence="10" type="ORF">UU65_C0004G0108</name>
</gene>
<dbReference type="InterPro" id="IPR001901">
    <property type="entry name" value="Translocase_SecE/Sec61-g"/>
</dbReference>
<dbReference type="Gene3D" id="1.20.5.1030">
    <property type="entry name" value="Preprotein translocase secy subunit"/>
    <property type="match status" value="1"/>
</dbReference>
<reference evidence="10 11" key="1">
    <citation type="journal article" date="2015" name="Nature">
        <title>rRNA introns, odd ribosomes, and small enigmatic genomes across a large radiation of phyla.</title>
        <authorList>
            <person name="Brown C.T."/>
            <person name="Hug L.A."/>
            <person name="Thomas B.C."/>
            <person name="Sharon I."/>
            <person name="Castelle C.J."/>
            <person name="Singh A."/>
            <person name="Wilkins M.J."/>
            <person name="Williams K.H."/>
            <person name="Banfield J.F."/>
        </authorList>
    </citation>
    <scope>NUCLEOTIDE SEQUENCE [LARGE SCALE GENOMIC DNA]</scope>
</reference>
<dbReference type="AlphaFoldDB" id="A0A0G0WA20"/>
<dbReference type="Pfam" id="PF00584">
    <property type="entry name" value="SecE"/>
    <property type="match status" value="1"/>
</dbReference>
<dbReference type="GO" id="GO:0065002">
    <property type="term" value="P:intracellular protein transmembrane transport"/>
    <property type="evidence" value="ECO:0007669"/>
    <property type="project" value="UniProtKB-UniRule"/>
</dbReference>
<dbReference type="Proteomes" id="UP000033869">
    <property type="component" value="Unassembled WGS sequence"/>
</dbReference>
<dbReference type="InterPro" id="IPR005807">
    <property type="entry name" value="SecE_bac"/>
</dbReference>
<dbReference type="GO" id="GO:0008320">
    <property type="term" value="F:protein transmembrane transporter activity"/>
    <property type="evidence" value="ECO:0007669"/>
    <property type="project" value="UniProtKB-UniRule"/>
</dbReference>
<dbReference type="PANTHER" id="PTHR33910:SF1">
    <property type="entry name" value="PROTEIN TRANSLOCASE SUBUNIT SECE"/>
    <property type="match status" value="1"/>
</dbReference>
<feature type="transmembrane region" description="Helical" evidence="9">
    <location>
        <begin position="40"/>
        <end position="60"/>
    </location>
</feature>
<evidence type="ECO:0000256" key="4">
    <source>
        <dbReference type="ARBA" id="ARBA00022692"/>
    </source>
</evidence>